<sequence>QFSAEFALGDDIANASGAQRHCVWMPTTNDHNEGALRTMCVAKCKAPNITLKTFNTHKMFKYNNTHQFMNAITHCDKLHIKSNGRGGGNSDRRNRHRQIVHWLQQISKQTLPRQEKKPMQAAKLDSLDCVFDINALERLNIEQMTLQLAWHQRLDNKVPMCKELPWRLEILRALTEAVARDNIGADLVDRTTGMVTQFC</sequence>
<evidence type="ECO:0000313" key="1">
    <source>
        <dbReference type="EMBL" id="KAI9507629.1"/>
    </source>
</evidence>
<protein>
    <submittedName>
        <fullName evidence="1">Uncharacterized protein</fullName>
    </submittedName>
</protein>
<comment type="caution">
    <text evidence="1">The sequence shown here is derived from an EMBL/GenBank/DDBJ whole genome shotgun (WGS) entry which is preliminary data.</text>
</comment>
<keyword evidence="2" id="KW-1185">Reference proteome</keyword>
<reference evidence="1" key="1">
    <citation type="submission" date="2021-03" db="EMBL/GenBank/DDBJ databases">
        <title>Evolutionary priming and transition to the ectomycorrhizal habit in an iconic lineage of mushroom-forming fungi: is preadaptation a requirement?</title>
        <authorList>
            <consortium name="DOE Joint Genome Institute"/>
            <person name="Looney B.P."/>
            <person name="Miyauchi S."/>
            <person name="Morin E."/>
            <person name="Drula E."/>
            <person name="Courty P.E."/>
            <person name="Chicoki N."/>
            <person name="Fauchery L."/>
            <person name="Kohler A."/>
            <person name="Kuo A."/>
            <person name="LaButti K."/>
            <person name="Pangilinan J."/>
            <person name="Lipzen A."/>
            <person name="Riley R."/>
            <person name="Andreopoulos W."/>
            <person name="He G."/>
            <person name="Johnson J."/>
            <person name="Barry K.W."/>
            <person name="Grigoriev I.V."/>
            <person name="Nagy L."/>
            <person name="Hibbett D."/>
            <person name="Henrissat B."/>
            <person name="Matheny P.B."/>
            <person name="Labbe J."/>
            <person name="Martin A.F."/>
        </authorList>
    </citation>
    <scope>NUCLEOTIDE SEQUENCE</scope>
    <source>
        <strain evidence="1">BPL698</strain>
    </source>
</reference>
<dbReference type="Proteomes" id="UP001207468">
    <property type="component" value="Unassembled WGS sequence"/>
</dbReference>
<proteinExistence type="predicted"/>
<name>A0ACC0U966_9AGAM</name>
<evidence type="ECO:0000313" key="2">
    <source>
        <dbReference type="Proteomes" id="UP001207468"/>
    </source>
</evidence>
<feature type="non-terminal residue" evidence="1">
    <location>
        <position position="1"/>
    </location>
</feature>
<organism evidence="1 2">
    <name type="scientific">Russula earlei</name>
    <dbReference type="NCBI Taxonomy" id="71964"/>
    <lineage>
        <taxon>Eukaryota</taxon>
        <taxon>Fungi</taxon>
        <taxon>Dikarya</taxon>
        <taxon>Basidiomycota</taxon>
        <taxon>Agaricomycotina</taxon>
        <taxon>Agaricomycetes</taxon>
        <taxon>Russulales</taxon>
        <taxon>Russulaceae</taxon>
        <taxon>Russula</taxon>
    </lineage>
</organism>
<dbReference type="EMBL" id="JAGFNK010000118">
    <property type="protein sequence ID" value="KAI9507629.1"/>
    <property type="molecule type" value="Genomic_DNA"/>
</dbReference>
<accession>A0ACC0U966</accession>
<gene>
    <name evidence="1" type="ORF">F5148DRAFT_981107</name>
</gene>